<keyword evidence="2" id="KW-0501">Molybdenum cofactor biosynthesis</keyword>
<dbReference type="eggNOG" id="COG1526">
    <property type="taxonomic scope" value="Bacteria"/>
</dbReference>
<dbReference type="RefSeq" id="WP_015778677.1">
    <property type="nucleotide sequence ID" value="NC_013170.1"/>
</dbReference>
<dbReference type="HOGENOM" id="CLU_056887_4_1_11"/>
<dbReference type="Gene3D" id="3.10.20.10">
    <property type="match status" value="1"/>
</dbReference>
<dbReference type="GO" id="GO:0006777">
    <property type="term" value="P:Mo-molybdopterin cofactor biosynthetic process"/>
    <property type="evidence" value="ECO:0007669"/>
    <property type="project" value="UniProtKB-KW"/>
</dbReference>
<evidence type="ECO:0000313" key="3">
    <source>
        <dbReference type="EMBL" id="ACU94814.1"/>
    </source>
</evidence>
<reference evidence="3 4" key="1">
    <citation type="journal article" date="2009" name="Stand. Genomic Sci.">
        <title>Complete genome sequence of Cryptobacterium curtum type strain (12-3).</title>
        <authorList>
            <person name="Mavrommatis K."/>
            <person name="Pukall R."/>
            <person name="Rohde C."/>
            <person name="Chen F."/>
            <person name="Sims D."/>
            <person name="Brettin T."/>
            <person name="Kuske C."/>
            <person name="Detter J.C."/>
            <person name="Han C."/>
            <person name="Lapidus A."/>
            <person name="Copeland A."/>
            <person name="Glavina Del Rio T."/>
            <person name="Nolan M."/>
            <person name="Lucas S."/>
            <person name="Tice H."/>
            <person name="Cheng J.F."/>
            <person name="Bruce D."/>
            <person name="Goodwin L."/>
            <person name="Pitluck S."/>
            <person name="Ovchinnikova G."/>
            <person name="Pati A."/>
            <person name="Ivanova N."/>
            <person name="Chen A."/>
            <person name="Palaniappan K."/>
            <person name="Chain P."/>
            <person name="D'haeseleer P."/>
            <person name="Goker M."/>
            <person name="Bristow J."/>
            <person name="Eisen J.A."/>
            <person name="Markowitz V."/>
            <person name="Hugenholtz P."/>
            <person name="Rohde M."/>
            <person name="Klenk H.P."/>
            <person name="Kyrpides N.C."/>
        </authorList>
    </citation>
    <scope>NUCLEOTIDE SEQUENCE [LARGE SCALE GENOMIC DNA]</scope>
    <source>
        <strain evidence="4">ATCC 700683 / DSM 15641 / 12-3</strain>
    </source>
</reference>
<dbReference type="Pfam" id="PF02634">
    <property type="entry name" value="FdhD-NarQ"/>
    <property type="match status" value="1"/>
</dbReference>
<dbReference type="SUPFAM" id="SSF53927">
    <property type="entry name" value="Cytidine deaminase-like"/>
    <property type="match status" value="1"/>
</dbReference>
<evidence type="ECO:0000256" key="2">
    <source>
        <dbReference type="ARBA" id="ARBA00023150"/>
    </source>
</evidence>
<dbReference type="NCBIfam" id="TIGR00129">
    <property type="entry name" value="fdhD_narQ"/>
    <property type="match status" value="1"/>
</dbReference>
<dbReference type="InterPro" id="IPR003786">
    <property type="entry name" value="FdhD"/>
</dbReference>
<dbReference type="OrthoDB" id="3197277at2"/>
<dbReference type="PIRSF" id="PIRSF015626">
    <property type="entry name" value="FdhD"/>
    <property type="match status" value="1"/>
</dbReference>
<dbReference type="EMBL" id="CP001682">
    <property type="protein sequence ID" value="ACU94814.1"/>
    <property type="molecule type" value="Genomic_DNA"/>
</dbReference>
<dbReference type="GO" id="GO:0016783">
    <property type="term" value="F:sulfurtransferase activity"/>
    <property type="evidence" value="ECO:0007669"/>
    <property type="project" value="InterPro"/>
</dbReference>
<dbReference type="InterPro" id="IPR016193">
    <property type="entry name" value="Cytidine_deaminase-like"/>
</dbReference>
<dbReference type="AlphaFoldDB" id="C7MPH4"/>
<dbReference type="STRING" id="469378.Ccur_11240"/>
<sequence length="290" mass="32370">MRVFDASQPIEEEKVYDIIRLNPSGLAASQATDEAACTASVEEDYLQTENAVRVYVNGTLTMTLMCSADHVIELVLGRLFTEGMIDSLDEVDEVYLCEYATRAMVYLHDRETPRPHRSHVDVVPSCCTFNRTLDDSWVKNEELKEVVPIKWSIPWVFKMAHIFEADTPMHKRTFGAHSCYLALGEEVLYCCEDLGRHNAFDKVVGCALRDGVDLAHCTIFTSGRIPTDMVVKAIRAGIPTLISKAVPTDLTVDMARRYRLTLICSAHSDSLKVFSDPLGVAQSFVKVSAV</sequence>
<dbReference type="PANTHER" id="PTHR30592:SF1">
    <property type="entry name" value="SULFUR CARRIER PROTEIN FDHD"/>
    <property type="match status" value="1"/>
</dbReference>
<keyword evidence="4" id="KW-1185">Reference proteome</keyword>
<evidence type="ECO:0000313" key="4">
    <source>
        <dbReference type="Proteomes" id="UP000000954"/>
    </source>
</evidence>
<proteinExistence type="predicted"/>
<protein>
    <submittedName>
        <fullName evidence="3">Formate dehydrogenase family accessory protein FdhD</fullName>
    </submittedName>
</protein>
<accession>C7MPH4</accession>
<keyword evidence="1" id="KW-0963">Cytoplasm</keyword>
<dbReference type="Proteomes" id="UP000000954">
    <property type="component" value="Chromosome"/>
</dbReference>
<name>C7MPH4_CRYCD</name>
<evidence type="ECO:0000256" key="1">
    <source>
        <dbReference type="ARBA" id="ARBA00022490"/>
    </source>
</evidence>
<dbReference type="KEGG" id="ccu:Ccur_11240"/>
<dbReference type="Gene3D" id="3.40.140.10">
    <property type="entry name" value="Cytidine Deaminase, domain 2"/>
    <property type="match status" value="1"/>
</dbReference>
<organism evidence="3 4">
    <name type="scientific">Cryptobacterium curtum (strain ATCC 700683 / DSM 15641 / CCUG 43107 / 12-3)</name>
    <dbReference type="NCBI Taxonomy" id="469378"/>
    <lineage>
        <taxon>Bacteria</taxon>
        <taxon>Bacillati</taxon>
        <taxon>Actinomycetota</taxon>
        <taxon>Coriobacteriia</taxon>
        <taxon>Eggerthellales</taxon>
        <taxon>Eggerthellaceae</taxon>
        <taxon>Cryptobacterium</taxon>
    </lineage>
</organism>
<dbReference type="PANTHER" id="PTHR30592">
    <property type="entry name" value="FORMATE DEHYDROGENASE"/>
    <property type="match status" value="1"/>
</dbReference>
<gene>
    <name evidence="3" type="ordered locus">Ccur_11240</name>
</gene>